<dbReference type="EMBL" id="GBRH01236465">
    <property type="protein sequence ID" value="JAD61430.1"/>
    <property type="molecule type" value="Transcribed_RNA"/>
</dbReference>
<reference evidence="1" key="2">
    <citation type="journal article" date="2015" name="Data Brief">
        <title>Shoot transcriptome of the giant reed, Arundo donax.</title>
        <authorList>
            <person name="Barrero R.A."/>
            <person name="Guerrero F.D."/>
            <person name="Moolhuijzen P."/>
            <person name="Goolsby J.A."/>
            <person name="Tidwell J."/>
            <person name="Bellgard S.E."/>
            <person name="Bellgard M.I."/>
        </authorList>
    </citation>
    <scope>NUCLEOTIDE SEQUENCE</scope>
    <source>
        <tissue evidence="1">Shoot tissue taken approximately 20 cm above the soil surface</tissue>
    </source>
</reference>
<reference evidence="1" key="1">
    <citation type="submission" date="2014-09" db="EMBL/GenBank/DDBJ databases">
        <authorList>
            <person name="Magalhaes I.L.F."/>
            <person name="Oliveira U."/>
            <person name="Santos F.R."/>
            <person name="Vidigal T.H.D.A."/>
            <person name="Brescovit A.D."/>
            <person name="Santos A.J."/>
        </authorList>
    </citation>
    <scope>NUCLEOTIDE SEQUENCE</scope>
    <source>
        <tissue evidence="1">Shoot tissue taken approximately 20 cm above the soil surface</tissue>
    </source>
</reference>
<evidence type="ECO:0000313" key="1">
    <source>
        <dbReference type="EMBL" id="JAD61430.1"/>
    </source>
</evidence>
<sequence length="27" mass="3216">MTLTGLLNKPTSLVVYVLYRRRHTRNL</sequence>
<accession>A0A0A9BJM4</accession>
<organism evidence="1">
    <name type="scientific">Arundo donax</name>
    <name type="common">Giant reed</name>
    <name type="synonym">Donax arundinaceus</name>
    <dbReference type="NCBI Taxonomy" id="35708"/>
    <lineage>
        <taxon>Eukaryota</taxon>
        <taxon>Viridiplantae</taxon>
        <taxon>Streptophyta</taxon>
        <taxon>Embryophyta</taxon>
        <taxon>Tracheophyta</taxon>
        <taxon>Spermatophyta</taxon>
        <taxon>Magnoliopsida</taxon>
        <taxon>Liliopsida</taxon>
        <taxon>Poales</taxon>
        <taxon>Poaceae</taxon>
        <taxon>PACMAD clade</taxon>
        <taxon>Arundinoideae</taxon>
        <taxon>Arundineae</taxon>
        <taxon>Arundo</taxon>
    </lineage>
</organism>
<name>A0A0A9BJM4_ARUDO</name>
<proteinExistence type="predicted"/>
<dbReference type="AlphaFoldDB" id="A0A0A9BJM4"/>
<protein>
    <submittedName>
        <fullName evidence="1">Uncharacterized protein</fullName>
    </submittedName>
</protein>